<name>A0A026W6B0_OOCBI</name>
<protein>
    <recommendedName>
        <fullName evidence="1">Tudor domain-containing protein</fullName>
    </recommendedName>
</protein>
<feature type="domain" description="Tudor" evidence="1">
    <location>
        <begin position="19"/>
        <end position="133"/>
    </location>
</feature>
<accession>A0A026W6B0</accession>
<evidence type="ECO:0000313" key="2">
    <source>
        <dbReference type="EMBL" id="EZA51553.1"/>
    </source>
</evidence>
<organism evidence="2 3">
    <name type="scientific">Ooceraea biroi</name>
    <name type="common">Clonal raider ant</name>
    <name type="synonym">Cerapachys biroi</name>
    <dbReference type="NCBI Taxonomy" id="2015173"/>
    <lineage>
        <taxon>Eukaryota</taxon>
        <taxon>Metazoa</taxon>
        <taxon>Ecdysozoa</taxon>
        <taxon>Arthropoda</taxon>
        <taxon>Hexapoda</taxon>
        <taxon>Insecta</taxon>
        <taxon>Pterygota</taxon>
        <taxon>Neoptera</taxon>
        <taxon>Endopterygota</taxon>
        <taxon>Hymenoptera</taxon>
        <taxon>Apocrita</taxon>
        <taxon>Aculeata</taxon>
        <taxon>Formicoidea</taxon>
        <taxon>Formicidae</taxon>
        <taxon>Dorylinae</taxon>
        <taxon>Ooceraea</taxon>
    </lineage>
</organism>
<dbReference type="EMBL" id="KK107378">
    <property type="protein sequence ID" value="EZA51553.1"/>
    <property type="molecule type" value="Genomic_DNA"/>
</dbReference>
<proteinExistence type="predicted"/>
<dbReference type="AlphaFoldDB" id="A0A026W6B0"/>
<feature type="non-terminal residue" evidence="2">
    <location>
        <position position="1"/>
    </location>
</feature>
<sequence>LQAMEIKGINPALLTRRSLAVTVVRVDSPGLIWVHIKNAQQDFQEMMEDLQVMMQRRGRYLACLPNQVQEDQIVAIRDGNRWHHGCFAAIEGDLARVTLKDWGRNVLRPLHECHRLPVRLHEVSWQAVPCSLSRVGPMQPADIWRFDTRQMAKALAEHRSGWIKIRKAVEDAAIVDLTIDNHPEDGAYDLKDILIRMGYIQQAPKNYQVGSVYPGITRRPRGCAA</sequence>
<gene>
    <name evidence="2" type="ORF">X777_09763</name>
</gene>
<dbReference type="Gene3D" id="2.30.30.140">
    <property type="match status" value="1"/>
</dbReference>
<dbReference type="OMA" id="SWQAFAC"/>
<dbReference type="SUPFAM" id="SSF63748">
    <property type="entry name" value="Tudor/PWWP/MBT"/>
    <property type="match status" value="1"/>
</dbReference>
<dbReference type="Proteomes" id="UP000053097">
    <property type="component" value="Unassembled WGS sequence"/>
</dbReference>
<dbReference type="InterPro" id="IPR035437">
    <property type="entry name" value="SNase_OB-fold_sf"/>
</dbReference>
<keyword evidence="3" id="KW-1185">Reference proteome</keyword>
<dbReference type="Gene3D" id="2.40.50.90">
    <property type="match status" value="1"/>
</dbReference>
<evidence type="ECO:0000313" key="3">
    <source>
        <dbReference type="Proteomes" id="UP000053097"/>
    </source>
</evidence>
<reference evidence="2 3" key="1">
    <citation type="journal article" date="2014" name="Curr. Biol.">
        <title>The genome of the clonal raider ant Cerapachys biroi.</title>
        <authorList>
            <person name="Oxley P.R."/>
            <person name="Ji L."/>
            <person name="Fetter-Pruneda I."/>
            <person name="McKenzie S.K."/>
            <person name="Li C."/>
            <person name="Hu H."/>
            <person name="Zhang G."/>
            <person name="Kronauer D.J."/>
        </authorList>
    </citation>
    <scope>NUCLEOTIDE SEQUENCE [LARGE SCALE GENOMIC DNA]</scope>
</reference>
<dbReference type="Pfam" id="PF00567">
    <property type="entry name" value="TUDOR"/>
    <property type="match status" value="1"/>
</dbReference>
<evidence type="ECO:0000259" key="1">
    <source>
        <dbReference type="Pfam" id="PF00567"/>
    </source>
</evidence>
<dbReference type="InterPro" id="IPR002999">
    <property type="entry name" value="Tudor"/>
</dbReference>
<dbReference type="GO" id="GO:0005737">
    <property type="term" value="C:cytoplasm"/>
    <property type="evidence" value="ECO:0007669"/>
    <property type="project" value="UniProtKB-ARBA"/>
</dbReference>